<dbReference type="GeneID" id="14908692"/>
<feature type="transmembrane region" description="Helical" evidence="1">
    <location>
        <begin position="24"/>
        <end position="43"/>
    </location>
</feature>
<proteinExistence type="predicted"/>
<keyword evidence="1" id="KW-0812">Transmembrane</keyword>
<keyword evidence="3" id="KW-1185">Reference proteome</keyword>
<dbReference type="InParanoid" id="G0QQH4"/>
<evidence type="ECO:0000256" key="1">
    <source>
        <dbReference type="SAM" id="Phobius"/>
    </source>
</evidence>
<reference evidence="2 3" key="1">
    <citation type="submission" date="2011-07" db="EMBL/GenBank/DDBJ databases">
        <authorList>
            <person name="Coyne R."/>
            <person name="Brami D."/>
            <person name="Johnson J."/>
            <person name="Hostetler J."/>
            <person name="Hannick L."/>
            <person name="Clark T."/>
            <person name="Cassidy-Hanley D."/>
            <person name="Inman J."/>
        </authorList>
    </citation>
    <scope>NUCLEOTIDE SEQUENCE [LARGE SCALE GENOMIC DNA]</scope>
    <source>
        <strain evidence="2 3">G5</strain>
    </source>
</reference>
<accession>G0QQH4</accession>
<evidence type="ECO:0008006" key="4">
    <source>
        <dbReference type="Google" id="ProtNLM"/>
    </source>
</evidence>
<organism evidence="2 3">
    <name type="scientific">Ichthyophthirius multifiliis</name>
    <name type="common">White spot disease agent</name>
    <name type="synonym">Ich</name>
    <dbReference type="NCBI Taxonomy" id="5932"/>
    <lineage>
        <taxon>Eukaryota</taxon>
        <taxon>Sar</taxon>
        <taxon>Alveolata</taxon>
        <taxon>Ciliophora</taxon>
        <taxon>Intramacronucleata</taxon>
        <taxon>Oligohymenophorea</taxon>
        <taxon>Hymenostomatida</taxon>
        <taxon>Ophryoglenina</taxon>
        <taxon>Ichthyophthirius</taxon>
    </lineage>
</organism>
<dbReference type="Proteomes" id="UP000008983">
    <property type="component" value="Unassembled WGS sequence"/>
</dbReference>
<protein>
    <recommendedName>
        <fullName evidence="4">Transmembrane protein</fullName>
    </recommendedName>
</protein>
<name>G0QQH4_ICHMU</name>
<dbReference type="EMBL" id="GL983637">
    <property type="protein sequence ID" value="EGR32532.1"/>
    <property type="molecule type" value="Genomic_DNA"/>
</dbReference>
<keyword evidence="1" id="KW-1133">Transmembrane helix</keyword>
<gene>
    <name evidence="2" type="ORF">IMG5_079020</name>
</gene>
<dbReference type="AlphaFoldDB" id="G0QQH4"/>
<sequence length="202" mass="24945">MFILFWKNIFLQLICKNIVSFTYFYYYSCNVICVINSFVFYSFEFQINTFQHMVYIQRIWINFDREYSFQVYKFLKNRFQVYLFKISLFSQKVPQIRITIIQNRYILTVFHIFIKEYFNTFQYLRQSGGIINIFLSNSGQFCTKISQNRIQSRLYIGMKFIYYLPSLQIKYNYWKFDYFLDSQSLIFVTSTLEIYNKQIIEV</sequence>
<evidence type="ECO:0000313" key="2">
    <source>
        <dbReference type="EMBL" id="EGR32532.1"/>
    </source>
</evidence>
<keyword evidence="1" id="KW-0472">Membrane</keyword>
<evidence type="ECO:0000313" key="3">
    <source>
        <dbReference type="Proteomes" id="UP000008983"/>
    </source>
</evidence>
<dbReference type="RefSeq" id="XP_004036518.1">
    <property type="nucleotide sequence ID" value="XM_004036470.1"/>
</dbReference>